<dbReference type="EMBL" id="FNQV01000012">
    <property type="protein sequence ID" value="SEA57464.1"/>
    <property type="molecule type" value="Genomic_DNA"/>
</dbReference>
<evidence type="ECO:0000256" key="10">
    <source>
        <dbReference type="ARBA" id="ARBA00047493"/>
    </source>
</evidence>
<dbReference type="GO" id="GO:0046872">
    <property type="term" value="F:metal ion binding"/>
    <property type="evidence" value="ECO:0007669"/>
    <property type="project" value="UniProtKB-KW"/>
</dbReference>
<dbReference type="GO" id="GO:0004326">
    <property type="term" value="F:tetrahydrofolylpolyglutamate synthase activity"/>
    <property type="evidence" value="ECO:0007669"/>
    <property type="project" value="UniProtKB-EC"/>
</dbReference>
<dbReference type="EC" id="6.3.2.17" evidence="3"/>
<evidence type="ECO:0000256" key="7">
    <source>
        <dbReference type="ARBA" id="ARBA00022840"/>
    </source>
</evidence>
<dbReference type="InterPro" id="IPR036565">
    <property type="entry name" value="Mur-like_cat_sf"/>
</dbReference>
<evidence type="ECO:0000259" key="12">
    <source>
        <dbReference type="Pfam" id="PF02875"/>
    </source>
</evidence>
<evidence type="ECO:0000256" key="3">
    <source>
        <dbReference type="ARBA" id="ARBA00013025"/>
    </source>
</evidence>
<dbReference type="Pfam" id="PF02875">
    <property type="entry name" value="Mur_ligase_C"/>
    <property type="match status" value="1"/>
</dbReference>
<feature type="compositionally biased region" description="Acidic residues" evidence="11">
    <location>
        <begin position="11"/>
        <end position="21"/>
    </location>
</feature>
<evidence type="ECO:0000256" key="4">
    <source>
        <dbReference type="ARBA" id="ARBA00022598"/>
    </source>
</evidence>
<proteinExistence type="inferred from homology"/>
<sequence>MSEDRSMTPEDHEDYLDEEREVEQAAAAEAAHEAALSDLLTSALVAGPDPSVVAEVKASDDVEQAEVDALAEAEVARIYRDILTRNPEHDFEPTISRVRRAAELLGSPQHDFSAVHITGTNGKTSTARISEALIAERGLRVGRFTSPHLHDVRERISIDGEPISAADFVDVYREIEPILDIVDAESTERGEPRLSFFEVFTLMAIVAFSNAPVDVAVIEVGMGGTFDATNIIDAAVAVLTPIDRDHERYLGTELTQIAGEKAGIIKPGASVISATQREEVDGVILAAAAAAGARLLREGSELFVVDRQVAVGGQFLTLATPAATYADILLSLHGAHQAHNALLALAAVEALFDGESLPAEVVERAMMAVASPGRLEVVRSSPTVVVDAAHNPHGVAATVATLEETFGFTRLVGVLGVLADKNVEAMLVELEPSLDAIVITEVMSERALPATELTELAIEVFGEDRVRLAPSLGDALEQAVTLAESESGPAATTGVIVLGSVYLAAAAREILGKRKV</sequence>
<dbReference type="Gene3D" id="3.90.190.20">
    <property type="entry name" value="Mur ligase, C-terminal domain"/>
    <property type="match status" value="1"/>
</dbReference>
<evidence type="ECO:0000256" key="1">
    <source>
        <dbReference type="ARBA" id="ARBA00001946"/>
    </source>
</evidence>
<evidence type="ECO:0000256" key="9">
    <source>
        <dbReference type="ARBA" id="ARBA00030592"/>
    </source>
</evidence>
<comment type="similarity">
    <text evidence="2">Belongs to the folylpolyglutamate synthase family.</text>
</comment>
<dbReference type="PANTHER" id="PTHR11136:SF0">
    <property type="entry name" value="DIHYDROFOLATE SYNTHETASE-RELATED"/>
    <property type="match status" value="1"/>
</dbReference>
<feature type="domain" description="Mur ligase central" evidence="13">
    <location>
        <begin position="209"/>
        <end position="348"/>
    </location>
</feature>
<evidence type="ECO:0000256" key="2">
    <source>
        <dbReference type="ARBA" id="ARBA00008276"/>
    </source>
</evidence>
<dbReference type="SUPFAM" id="SSF53244">
    <property type="entry name" value="MurD-like peptide ligases, peptide-binding domain"/>
    <property type="match status" value="1"/>
</dbReference>
<comment type="cofactor">
    <cofactor evidence="1">
        <name>Mg(2+)</name>
        <dbReference type="ChEBI" id="CHEBI:18420"/>
    </cofactor>
</comment>
<comment type="catalytic activity">
    <reaction evidence="10">
        <text>(6S)-5,6,7,8-tetrahydrofolyl-(gamma-L-Glu)(n) + L-glutamate + ATP = (6S)-5,6,7,8-tetrahydrofolyl-(gamma-L-Glu)(n+1) + ADP + phosphate + H(+)</text>
        <dbReference type="Rhea" id="RHEA:10580"/>
        <dbReference type="Rhea" id="RHEA-COMP:14738"/>
        <dbReference type="Rhea" id="RHEA-COMP:14740"/>
        <dbReference type="ChEBI" id="CHEBI:15378"/>
        <dbReference type="ChEBI" id="CHEBI:29985"/>
        <dbReference type="ChEBI" id="CHEBI:30616"/>
        <dbReference type="ChEBI" id="CHEBI:43474"/>
        <dbReference type="ChEBI" id="CHEBI:141005"/>
        <dbReference type="ChEBI" id="CHEBI:456216"/>
        <dbReference type="EC" id="6.3.2.17"/>
    </reaction>
</comment>
<keyword evidence="15" id="KW-1185">Reference proteome</keyword>
<dbReference type="GO" id="GO:0005737">
    <property type="term" value="C:cytoplasm"/>
    <property type="evidence" value="ECO:0007669"/>
    <property type="project" value="TreeGrafter"/>
</dbReference>
<dbReference type="InterPro" id="IPR036615">
    <property type="entry name" value="Mur_ligase_C_dom_sf"/>
</dbReference>
<reference evidence="15" key="1">
    <citation type="submission" date="2016-10" db="EMBL/GenBank/DDBJ databases">
        <authorList>
            <person name="Varghese N."/>
            <person name="Submissions S."/>
        </authorList>
    </citation>
    <scope>NUCLEOTIDE SEQUENCE [LARGE SCALE GENOMIC DNA]</scope>
    <source>
        <strain evidence="15">KPR-1</strain>
    </source>
</reference>
<dbReference type="FunFam" id="3.40.1190.10:FF:000011">
    <property type="entry name" value="Folylpolyglutamate synthase/dihydrofolate synthase"/>
    <property type="match status" value="1"/>
</dbReference>
<dbReference type="GO" id="GO:0005524">
    <property type="term" value="F:ATP binding"/>
    <property type="evidence" value="ECO:0007669"/>
    <property type="project" value="UniProtKB-KW"/>
</dbReference>
<evidence type="ECO:0000256" key="8">
    <source>
        <dbReference type="ARBA" id="ARBA00022842"/>
    </source>
</evidence>
<dbReference type="Gene3D" id="3.40.1190.10">
    <property type="entry name" value="Mur-like, catalytic domain"/>
    <property type="match status" value="1"/>
</dbReference>
<dbReference type="SUPFAM" id="SSF53623">
    <property type="entry name" value="MurD-like peptide ligases, catalytic domain"/>
    <property type="match status" value="1"/>
</dbReference>
<dbReference type="GO" id="GO:0008841">
    <property type="term" value="F:dihydrofolate synthase activity"/>
    <property type="evidence" value="ECO:0007669"/>
    <property type="project" value="TreeGrafter"/>
</dbReference>
<dbReference type="Pfam" id="PF08245">
    <property type="entry name" value="Mur_ligase_M"/>
    <property type="match status" value="1"/>
</dbReference>
<name>A0A1H4CAR8_9ACTO</name>
<evidence type="ECO:0000256" key="5">
    <source>
        <dbReference type="ARBA" id="ARBA00022723"/>
    </source>
</evidence>
<keyword evidence="7" id="KW-0067">ATP-binding</keyword>
<dbReference type="InterPro" id="IPR004101">
    <property type="entry name" value="Mur_ligase_C"/>
</dbReference>
<dbReference type="PROSITE" id="PS01012">
    <property type="entry name" value="FOLYLPOLYGLU_SYNT_2"/>
    <property type="match status" value="1"/>
</dbReference>
<dbReference type="InterPro" id="IPR013221">
    <property type="entry name" value="Mur_ligase_cen"/>
</dbReference>
<keyword evidence="8" id="KW-0460">Magnesium</keyword>
<dbReference type="NCBIfam" id="TIGR01499">
    <property type="entry name" value="folC"/>
    <property type="match status" value="1"/>
</dbReference>
<dbReference type="InterPro" id="IPR018109">
    <property type="entry name" value="Folylpolyglutamate_synth_CS"/>
</dbReference>
<evidence type="ECO:0000313" key="14">
    <source>
        <dbReference type="EMBL" id="SEA57464.1"/>
    </source>
</evidence>
<feature type="domain" description="Mur ligase C-terminal" evidence="12">
    <location>
        <begin position="373"/>
        <end position="486"/>
    </location>
</feature>
<evidence type="ECO:0000259" key="13">
    <source>
        <dbReference type="Pfam" id="PF08245"/>
    </source>
</evidence>
<protein>
    <recommendedName>
        <fullName evidence="3">tetrahydrofolate synthase</fullName>
        <ecNumber evidence="3">6.3.2.17</ecNumber>
    </recommendedName>
    <alternativeName>
        <fullName evidence="9">Tetrahydrofolylpolyglutamate synthase</fullName>
    </alternativeName>
</protein>
<keyword evidence="6" id="KW-0547">Nucleotide-binding</keyword>
<feature type="region of interest" description="Disordered" evidence="11">
    <location>
        <begin position="1"/>
        <end position="30"/>
    </location>
</feature>
<keyword evidence="4" id="KW-0436">Ligase</keyword>
<organism evidence="14 15">
    <name type="scientific">Bowdeniella nasicola</name>
    <dbReference type="NCBI Taxonomy" id="208480"/>
    <lineage>
        <taxon>Bacteria</taxon>
        <taxon>Bacillati</taxon>
        <taxon>Actinomycetota</taxon>
        <taxon>Actinomycetes</taxon>
        <taxon>Actinomycetales</taxon>
        <taxon>Actinomycetaceae</taxon>
        <taxon>Bowdeniella</taxon>
    </lineage>
</organism>
<dbReference type="InterPro" id="IPR001645">
    <property type="entry name" value="Folylpolyglutamate_synth"/>
</dbReference>
<dbReference type="AlphaFoldDB" id="A0A1H4CAR8"/>
<gene>
    <name evidence="14" type="ORF">SAMN02910418_01902</name>
</gene>
<evidence type="ECO:0000313" key="15">
    <source>
        <dbReference type="Proteomes" id="UP000199288"/>
    </source>
</evidence>
<keyword evidence="5" id="KW-0479">Metal-binding</keyword>
<dbReference type="Proteomes" id="UP000199288">
    <property type="component" value="Unassembled WGS sequence"/>
</dbReference>
<dbReference type="PANTHER" id="PTHR11136">
    <property type="entry name" value="FOLYLPOLYGLUTAMATE SYNTHASE-RELATED"/>
    <property type="match status" value="1"/>
</dbReference>
<accession>A0A1H4CAR8</accession>
<evidence type="ECO:0000256" key="11">
    <source>
        <dbReference type="SAM" id="MobiDB-lite"/>
    </source>
</evidence>
<evidence type="ECO:0000256" key="6">
    <source>
        <dbReference type="ARBA" id="ARBA00022741"/>
    </source>
</evidence>
<feature type="compositionally biased region" description="Basic and acidic residues" evidence="11">
    <location>
        <begin position="1"/>
        <end position="10"/>
    </location>
</feature>